<feature type="repeat" description="Solcar" evidence="9">
    <location>
        <begin position="7"/>
        <end position="124"/>
    </location>
</feature>
<keyword evidence="12" id="KW-1185">Reference proteome</keyword>
<dbReference type="InParanoid" id="A8PVF1"/>
<dbReference type="KEGG" id="mgl:MGL_0844"/>
<comment type="caution">
    <text evidence="11">The sequence shown here is derived from an EMBL/GenBank/DDBJ whole genome shotgun (WGS) entry which is preliminary data.</text>
</comment>
<evidence type="ECO:0000256" key="7">
    <source>
        <dbReference type="ARBA" id="ARBA00023128"/>
    </source>
</evidence>
<evidence type="ECO:0000313" key="12">
    <source>
        <dbReference type="Proteomes" id="UP000008837"/>
    </source>
</evidence>
<dbReference type="FunCoup" id="A8PVF1">
    <property type="interactions" value="105"/>
</dbReference>
<dbReference type="Proteomes" id="UP000008837">
    <property type="component" value="Unassembled WGS sequence"/>
</dbReference>
<dbReference type="PANTHER" id="PTHR45624">
    <property type="entry name" value="MITOCHONDRIAL BASIC AMINO ACIDS TRANSPORTER-RELATED"/>
    <property type="match status" value="1"/>
</dbReference>
<dbReference type="InterPro" id="IPR018108">
    <property type="entry name" value="MCP_transmembrane"/>
</dbReference>
<evidence type="ECO:0000256" key="5">
    <source>
        <dbReference type="ARBA" id="ARBA00022737"/>
    </source>
</evidence>
<dbReference type="SUPFAM" id="SSF103506">
    <property type="entry name" value="Mitochondrial carrier"/>
    <property type="match status" value="1"/>
</dbReference>
<comment type="similarity">
    <text evidence="2 10">Belongs to the mitochondrial carrier (TC 2.A.29) family.</text>
</comment>
<evidence type="ECO:0000256" key="9">
    <source>
        <dbReference type="PROSITE-ProRule" id="PRU00282"/>
    </source>
</evidence>
<dbReference type="GO" id="GO:1990575">
    <property type="term" value="P:mitochondrial L-ornithine transmembrane transport"/>
    <property type="evidence" value="ECO:0007669"/>
    <property type="project" value="TreeGrafter"/>
</dbReference>
<evidence type="ECO:0000256" key="10">
    <source>
        <dbReference type="RuleBase" id="RU000488"/>
    </source>
</evidence>
<gene>
    <name evidence="11" type="ORF">MGL_0844</name>
</gene>
<feature type="repeat" description="Solcar" evidence="9">
    <location>
        <begin position="142"/>
        <end position="240"/>
    </location>
</feature>
<dbReference type="OMA" id="HICRLRY"/>
<keyword evidence="7" id="KW-0496">Mitochondrion</keyword>
<sequence>MPLNDATKDIVAGTMGGVAQVLVGQYVQLRRSSHSQTLRYRQSARPNRRKRHLQRYVESLLYLAGLIQLGMEHSSLTPGVLDCISHILRDEGPMAFYKGTTMPLIGVGACVSIQFGVVQWSKRVFNSMNAAHQPERKSLTPLQLYMSGLFGGVANSFLAGPIEHVRIRLQTQKGHALHGPFDCLKQYVVTKPLYMHFLRYNRMMQHSGIAGVYRGLGPTIVREGHGMGVYFLTYEYIVQKRLEVLGIARDKIPASTSLLAGGLSGLLLWLMIYPIDVVKSYMQTDAIQSQQRRFRTSFDVVRHIQATYGLNGFVRGIVPTLIRVRCMTVVNCSTNSYRLHLRMPQRLPPSKVRGCML</sequence>
<reference evidence="11 12" key="1">
    <citation type="journal article" date="2007" name="Proc. Natl. Acad. Sci. U.S.A.">
        <title>Dandruff-associated Malassezia genomes reveal convergent and divergent virulence traits shared with plant and human fungal pathogens.</title>
        <authorList>
            <person name="Xu J."/>
            <person name="Saunders C.W."/>
            <person name="Hu P."/>
            <person name="Grant R.A."/>
            <person name="Boekhout T."/>
            <person name="Kuramae E.E."/>
            <person name="Kronstad J.W."/>
            <person name="Deangelis Y.M."/>
            <person name="Reeder N.L."/>
            <person name="Johnstone K.R."/>
            <person name="Leland M."/>
            <person name="Fieno A.M."/>
            <person name="Begley W.M."/>
            <person name="Sun Y."/>
            <person name="Lacey M.P."/>
            <person name="Chaudhary T."/>
            <person name="Keough T."/>
            <person name="Chu L."/>
            <person name="Sears R."/>
            <person name="Yuan B."/>
            <person name="Dawson T.L.Jr."/>
        </authorList>
    </citation>
    <scope>NUCLEOTIDE SEQUENCE [LARGE SCALE GENOMIC DNA]</scope>
    <source>
        <strain evidence="12">ATCC MYA-4612 / CBS 7966</strain>
    </source>
</reference>
<dbReference type="InterPro" id="IPR050567">
    <property type="entry name" value="Mitochondrial_Carrier"/>
</dbReference>
<dbReference type="PROSITE" id="PS50920">
    <property type="entry name" value="SOLCAR"/>
    <property type="match status" value="3"/>
</dbReference>
<dbReference type="AlphaFoldDB" id="A8PVF1"/>
<dbReference type="PANTHER" id="PTHR45624:SF12">
    <property type="entry name" value="MITOCHONDRIAL ORNITHINE TRANSPORTER 1"/>
    <property type="match status" value="1"/>
</dbReference>
<proteinExistence type="inferred from homology"/>
<dbReference type="RefSeq" id="XP_001731576.1">
    <property type="nucleotide sequence ID" value="XM_001731524.1"/>
</dbReference>
<dbReference type="Pfam" id="PF00153">
    <property type="entry name" value="Mito_carr"/>
    <property type="match status" value="3"/>
</dbReference>
<protein>
    <recommendedName>
        <fullName evidence="13">Mitochondrial carrier protein</fullName>
    </recommendedName>
</protein>
<dbReference type="GO" id="GO:0031966">
    <property type="term" value="C:mitochondrial membrane"/>
    <property type="evidence" value="ECO:0007669"/>
    <property type="project" value="UniProtKB-SubCell"/>
</dbReference>
<name>A8PVF1_MALGO</name>
<evidence type="ECO:0008006" key="13">
    <source>
        <dbReference type="Google" id="ProtNLM"/>
    </source>
</evidence>
<evidence type="ECO:0000256" key="3">
    <source>
        <dbReference type="ARBA" id="ARBA00022448"/>
    </source>
</evidence>
<dbReference type="OrthoDB" id="409586at2759"/>
<dbReference type="VEuPathDB" id="FungiDB:MGL_0844"/>
<keyword evidence="6" id="KW-1133">Transmembrane helix</keyword>
<evidence type="ECO:0000256" key="8">
    <source>
        <dbReference type="ARBA" id="ARBA00023136"/>
    </source>
</evidence>
<evidence type="ECO:0000256" key="1">
    <source>
        <dbReference type="ARBA" id="ARBA00004225"/>
    </source>
</evidence>
<keyword evidence="5" id="KW-0677">Repeat</keyword>
<comment type="subcellular location">
    <subcellularLocation>
        <location evidence="1">Mitochondrion membrane</location>
        <topology evidence="1">Multi-pass membrane protein</topology>
    </subcellularLocation>
</comment>
<evidence type="ECO:0000256" key="4">
    <source>
        <dbReference type="ARBA" id="ARBA00022692"/>
    </source>
</evidence>
<dbReference type="GeneID" id="5855882"/>
<evidence type="ECO:0000256" key="6">
    <source>
        <dbReference type="ARBA" id="ARBA00022989"/>
    </source>
</evidence>
<evidence type="ECO:0000313" key="11">
    <source>
        <dbReference type="EMBL" id="EDP44362.1"/>
    </source>
</evidence>
<keyword evidence="4 9" id="KW-0812">Transmembrane</keyword>
<feature type="repeat" description="Solcar" evidence="9">
    <location>
        <begin position="252"/>
        <end position="341"/>
    </location>
</feature>
<evidence type="ECO:0000256" key="2">
    <source>
        <dbReference type="ARBA" id="ARBA00006375"/>
    </source>
</evidence>
<dbReference type="InterPro" id="IPR023395">
    <property type="entry name" value="MCP_dom_sf"/>
</dbReference>
<dbReference type="GO" id="GO:0000064">
    <property type="term" value="F:L-ornithine transmembrane transporter activity"/>
    <property type="evidence" value="ECO:0007669"/>
    <property type="project" value="TreeGrafter"/>
</dbReference>
<dbReference type="Gene3D" id="1.50.40.10">
    <property type="entry name" value="Mitochondrial carrier domain"/>
    <property type="match status" value="1"/>
</dbReference>
<keyword evidence="3 10" id="KW-0813">Transport</keyword>
<keyword evidence="8 9" id="KW-0472">Membrane</keyword>
<dbReference type="EMBL" id="AAYY01000003">
    <property type="protein sequence ID" value="EDP44362.1"/>
    <property type="molecule type" value="Genomic_DNA"/>
</dbReference>
<organism evidence="11 12">
    <name type="scientific">Malassezia globosa (strain ATCC MYA-4612 / CBS 7966)</name>
    <name type="common">Dandruff-associated fungus</name>
    <dbReference type="NCBI Taxonomy" id="425265"/>
    <lineage>
        <taxon>Eukaryota</taxon>
        <taxon>Fungi</taxon>
        <taxon>Dikarya</taxon>
        <taxon>Basidiomycota</taxon>
        <taxon>Ustilaginomycotina</taxon>
        <taxon>Malasseziomycetes</taxon>
        <taxon>Malasseziales</taxon>
        <taxon>Malasseziaceae</taxon>
        <taxon>Malassezia</taxon>
    </lineage>
</organism>
<accession>A8PVF1</accession>